<name>A0A8C7U0Y1_ONCMY</name>
<dbReference type="GeneTree" id="ENSGT00990000210886"/>
<proteinExistence type="predicted"/>
<dbReference type="Proteomes" id="UP000694395">
    <property type="component" value="Chromosome 27"/>
</dbReference>
<sequence length="90" mass="10193">MRNKCLQLLSWVSGAVCVRDAQSVISDYFSDQDPRVCTAAIKAMKFTCTQLVFGSIAFKLTWLKCFRVAFHKLPTITRVNFGPFLLTELV</sequence>
<reference evidence="1" key="2">
    <citation type="submission" date="2025-08" db="UniProtKB">
        <authorList>
            <consortium name="Ensembl"/>
        </authorList>
    </citation>
    <scope>IDENTIFICATION</scope>
</reference>
<dbReference type="AlphaFoldDB" id="A0A8C7U0Y1"/>
<protein>
    <submittedName>
        <fullName evidence="1">Uncharacterized protein</fullName>
    </submittedName>
</protein>
<reference evidence="1" key="1">
    <citation type="submission" date="2020-07" db="EMBL/GenBank/DDBJ databases">
        <title>A long reads based de novo assembly of the rainbow trout Arlee double haploid line genome.</title>
        <authorList>
            <person name="Gao G."/>
            <person name="Palti Y."/>
        </authorList>
    </citation>
    <scope>NUCLEOTIDE SEQUENCE [LARGE SCALE GENOMIC DNA]</scope>
</reference>
<dbReference type="Ensembl" id="ENSOMYT00000093803.2">
    <property type="protein sequence ID" value="ENSOMYP00000086066.1"/>
    <property type="gene ID" value="ENSOMYG00000039882.2"/>
</dbReference>
<evidence type="ECO:0000313" key="1">
    <source>
        <dbReference type="Ensembl" id="ENSOMYP00000086066.1"/>
    </source>
</evidence>
<reference evidence="1" key="3">
    <citation type="submission" date="2025-09" db="UniProtKB">
        <authorList>
            <consortium name="Ensembl"/>
        </authorList>
    </citation>
    <scope>IDENTIFICATION</scope>
</reference>
<accession>A0A8C7U0Y1</accession>
<organism evidence="1 2">
    <name type="scientific">Oncorhynchus mykiss</name>
    <name type="common">Rainbow trout</name>
    <name type="synonym">Salmo gairdneri</name>
    <dbReference type="NCBI Taxonomy" id="8022"/>
    <lineage>
        <taxon>Eukaryota</taxon>
        <taxon>Metazoa</taxon>
        <taxon>Chordata</taxon>
        <taxon>Craniata</taxon>
        <taxon>Vertebrata</taxon>
        <taxon>Euteleostomi</taxon>
        <taxon>Actinopterygii</taxon>
        <taxon>Neopterygii</taxon>
        <taxon>Teleostei</taxon>
        <taxon>Protacanthopterygii</taxon>
        <taxon>Salmoniformes</taxon>
        <taxon>Salmonidae</taxon>
        <taxon>Salmoninae</taxon>
        <taxon>Oncorhynchus</taxon>
    </lineage>
</organism>
<keyword evidence="2" id="KW-1185">Reference proteome</keyword>
<evidence type="ECO:0000313" key="2">
    <source>
        <dbReference type="Proteomes" id="UP000694395"/>
    </source>
</evidence>